<reference evidence="2" key="2">
    <citation type="submission" date="2011-03" db="EMBL/GenBank/DDBJ databases">
        <title>Comparative genomics and transcriptomics of Neospora caninum and Toxoplasma gondii.</title>
        <authorList>
            <person name="Reid A.J."/>
            <person name="Sohal A."/>
            <person name="Harris D."/>
            <person name="Quail M."/>
            <person name="Sanders M."/>
            <person name="Berriman M."/>
            <person name="Wastling J.M."/>
            <person name="Pain A."/>
        </authorList>
    </citation>
    <scope>NUCLEOTIDE SEQUENCE</scope>
    <source>
        <strain evidence="2">Liverpool</strain>
    </source>
</reference>
<evidence type="ECO:0000313" key="2">
    <source>
        <dbReference type="EMBL" id="CBZ50573.1"/>
    </source>
</evidence>
<dbReference type="EMBL" id="FR823384">
    <property type="protein sequence ID" value="CBZ50573.1"/>
    <property type="molecule type" value="Genomic_DNA"/>
</dbReference>
<feature type="compositionally biased region" description="Low complexity" evidence="1">
    <location>
        <begin position="61"/>
        <end position="77"/>
    </location>
</feature>
<dbReference type="GeneID" id="13441606"/>
<evidence type="ECO:0000313" key="3">
    <source>
        <dbReference type="EMBL" id="CEL65185.1"/>
    </source>
</evidence>
<dbReference type="OMA" id="AYLPVHW"/>
<organism evidence="2 4">
    <name type="scientific">Neospora caninum (strain Liverpool)</name>
    <dbReference type="NCBI Taxonomy" id="572307"/>
    <lineage>
        <taxon>Eukaryota</taxon>
        <taxon>Sar</taxon>
        <taxon>Alveolata</taxon>
        <taxon>Apicomplexa</taxon>
        <taxon>Conoidasida</taxon>
        <taxon>Coccidia</taxon>
        <taxon>Eucoccidiorida</taxon>
        <taxon>Eimeriorina</taxon>
        <taxon>Sarcocystidae</taxon>
        <taxon>Neospora</taxon>
    </lineage>
</organism>
<dbReference type="OrthoDB" id="375714at2759"/>
<gene>
    <name evidence="3" type="ORF">BN1204_010420</name>
    <name evidence="2" type="ORF">NCLIV_010420</name>
</gene>
<name>F0VA84_NEOCL</name>
<dbReference type="AlphaFoldDB" id="F0VA84"/>
<reference evidence="2" key="1">
    <citation type="submission" date="2011-02" db="EMBL/GenBank/DDBJ databases">
        <authorList>
            <person name="Aslett M."/>
        </authorList>
    </citation>
    <scope>NUCLEOTIDE SEQUENCE</scope>
    <source>
        <strain evidence="2">Liverpool</strain>
    </source>
</reference>
<protein>
    <submittedName>
        <fullName evidence="2">Uncharacterized protein</fullName>
    </submittedName>
</protein>
<evidence type="ECO:0000313" key="4">
    <source>
        <dbReference type="Proteomes" id="UP000007494"/>
    </source>
</evidence>
<dbReference type="EMBL" id="LN714478">
    <property type="protein sequence ID" value="CEL65185.1"/>
    <property type="molecule type" value="Genomic_DNA"/>
</dbReference>
<dbReference type="eggNOG" id="ENOG502QZ05">
    <property type="taxonomic scope" value="Eukaryota"/>
</dbReference>
<dbReference type="VEuPathDB" id="ToxoDB:NCLIV_010420"/>
<proteinExistence type="predicted"/>
<keyword evidence="4" id="KW-1185">Reference proteome</keyword>
<sequence>MTFRHPAADIVFPEDGSPEESGLFIIDLQGNAFVADELGRPTPALIPLPLYRPRLRIRDLAASGPSSQPSASPPSGARETGDCLDRPSAPTSAAVEPAREARVFDTWGLVDWQAPEQPKTSAFFQADACSLHVGSLVLPGRVEAAVSKGGGLVLVRRTLRQRRGRKTRPSPADEAALENCPGEPVWEIQAIVKEKVTFSERPTLHPRKKLFADRQESVGAGGKASSGPGHVRQTKLAETAASLASAPPSAEAMGGVSWLVGISPQLSSQRDGDWQLLAVDDELLTQIRSGDAMRLKGVPAPLLRADSEGEGPSRRQETLLCCGGAVYSVNRNEIDGQLLIAFRPREDDAGNGGSLGDDENPRMEVDAPPASLDAEKENALLGKTENAALRQSKVVGVPIVGLCKAILLLEPVVGRTTQIMSLLTLRPSPQTLDLFSACLEDKAVATVAVPRVPRQVSGDRKPASERFVLPASFFLQSVQASEEDLVAGLIGNQFSHSPLTAYWRRKRSEARARRASSAAVASASVPADATKGAATETAPPAFWGTAGFASSSSSILFLPACAGYCAVEVALLLGFFQRLLNFFAFLDLSSAEDLTVGHVFDLVVDMESKGFALFPFTTSTQTGDGSPSSSSSFLFVSGETEDGDAAKKARLPLDPGVLFQLLSRFCDLKLAGDAPQFPFYFFDFCPSLVPAASSEPQVTAERMAQMHAASLRERDTAEGDCGDADAAGCLKAYEEFLGDGDRVRACRVCVNWLKLHKMLALAVFYESGVSSRVQCGIDEVAYLPVHWMCLPAFAKALSEKLAGLPLLVCGEADKYLDACVADYRRFLRRREEARLEKLEQSKASSFVPHVDLEAQADRQLLEAAASVPLVRYALAKRAMEASDEERNAVDVSRSRGSSRSLPTLAGLDLLQANTSAFPELRLPADSAVWDDDIGSKVFAISDQDRKRVEASDSAPHFAGKAEKGASVHAGGAAFLSVRHSWRAKRGLQRDAETERVVRGLALYEEARKEAKKAVMAAHLAVLEGLAFYGEGCLVHVAEEKLPLETRERFAVLFMCKSTWWDSEIATFAAPTLLGKDLMETAAGPPRRYCEARQVVLNPSPDKEAKKDDVGVVFFSHNLPFSFWEV</sequence>
<reference evidence="4" key="3">
    <citation type="journal article" date="2012" name="PLoS Pathog.">
        <title>Comparative genomics of the apicomplexan parasites Toxoplasma gondii and Neospora caninum: Coccidia differing in host range and transmission strategy.</title>
        <authorList>
            <person name="Reid A.J."/>
            <person name="Vermont S.J."/>
            <person name="Cotton J.A."/>
            <person name="Harris D."/>
            <person name="Hill-Cawthorne G.A."/>
            <person name="Konen-Waisman S."/>
            <person name="Latham S.M."/>
            <person name="Mourier T."/>
            <person name="Norton R."/>
            <person name="Quail M.A."/>
            <person name="Sanders M."/>
            <person name="Shanmugam D."/>
            <person name="Sohal A."/>
            <person name="Wasmuth J.D."/>
            <person name="Brunk B."/>
            <person name="Grigg M.E."/>
            <person name="Howard J.C."/>
            <person name="Parkinson J."/>
            <person name="Roos D.S."/>
            <person name="Trees A.J."/>
            <person name="Berriman M."/>
            <person name="Pain A."/>
            <person name="Wastling J.M."/>
        </authorList>
    </citation>
    <scope>NUCLEOTIDE SEQUENCE [LARGE SCALE GENOMIC DNA]</scope>
    <source>
        <strain evidence="4">Liverpool</strain>
    </source>
</reference>
<dbReference type="Proteomes" id="UP000007494">
    <property type="component" value="Chromosome IV"/>
</dbReference>
<dbReference type="RefSeq" id="XP_003880606.1">
    <property type="nucleotide sequence ID" value="XM_003880557.1"/>
</dbReference>
<evidence type="ECO:0000256" key="1">
    <source>
        <dbReference type="SAM" id="MobiDB-lite"/>
    </source>
</evidence>
<feature type="region of interest" description="Disordered" evidence="1">
    <location>
        <begin position="61"/>
        <end position="97"/>
    </location>
</feature>
<dbReference type="InParanoid" id="F0VA84"/>
<feature type="region of interest" description="Disordered" evidence="1">
    <location>
        <begin position="207"/>
        <end position="232"/>
    </location>
</feature>
<reference evidence="3" key="4">
    <citation type="journal article" date="2015" name="PLoS ONE">
        <title>Comprehensive Evaluation of Toxoplasma gondii VEG and Neospora caninum LIV Genomes with Tachyzoite Stage Transcriptome and Proteome Defines Novel Transcript Features.</title>
        <authorList>
            <person name="Ramaprasad A."/>
            <person name="Mourier T."/>
            <person name="Naeem R."/>
            <person name="Malas T.B."/>
            <person name="Moussa E."/>
            <person name="Panigrahi A."/>
            <person name="Vermont S.J."/>
            <person name="Otto T.D."/>
            <person name="Wastling J."/>
            <person name="Pain A."/>
        </authorList>
    </citation>
    <scope>NUCLEOTIDE SEQUENCE</scope>
    <source>
        <strain evidence="3">Liverpool</strain>
    </source>
</reference>
<accession>F0VA84</accession>